<dbReference type="Proteomes" id="UP000238163">
    <property type="component" value="Unassembled WGS sequence"/>
</dbReference>
<accession>A0ABX5DGI0</accession>
<proteinExistence type="predicted"/>
<sequence>MLYKIRDGKTLFRAALGVVLFFYSNFILGDVQHTLGLFSCEQKEKGLVLTIYSAEEKTHEVTTNTNSRIHVEQSGGFTRYTYDSSLLPLIILNQETLLEWRVDSNCNISTIDRG</sequence>
<dbReference type="RefSeq" id="WP_096443901.1">
    <property type="nucleotide sequence ID" value="NZ_JBEEBB010000003.1"/>
</dbReference>
<dbReference type="EMBL" id="NWTN01000002">
    <property type="protein sequence ID" value="PRQ68829.1"/>
    <property type="molecule type" value="Genomic_DNA"/>
</dbReference>
<comment type="caution">
    <text evidence="1">The sequence shown here is derived from an EMBL/GenBank/DDBJ whole genome shotgun (WGS) entry which is preliminary data.</text>
</comment>
<evidence type="ECO:0000313" key="2">
    <source>
        <dbReference type="Proteomes" id="UP000238163"/>
    </source>
</evidence>
<organism evidence="1 2">
    <name type="scientific">Vibrio mediterranei</name>
    <dbReference type="NCBI Taxonomy" id="689"/>
    <lineage>
        <taxon>Bacteria</taxon>
        <taxon>Pseudomonadati</taxon>
        <taxon>Pseudomonadota</taxon>
        <taxon>Gammaproteobacteria</taxon>
        <taxon>Vibrionales</taxon>
        <taxon>Vibrionaceae</taxon>
        <taxon>Vibrio</taxon>
    </lineage>
</organism>
<protein>
    <submittedName>
        <fullName evidence="1">Uncharacterized protein</fullName>
    </submittedName>
</protein>
<evidence type="ECO:0000313" key="1">
    <source>
        <dbReference type="EMBL" id="PRQ68829.1"/>
    </source>
</evidence>
<reference evidence="1 2" key="2">
    <citation type="submission" date="2018-03" db="EMBL/GenBank/DDBJ databases">
        <title>Genetic Diversity and Phenotypic Plasticity of AHL Mediated Quorum Sensing in Environmental Strains of Vibrio mediterranei.</title>
        <authorList>
            <person name="Lantoine F."/>
            <person name="Vouve F."/>
        </authorList>
    </citation>
    <scope>NUCLEOTIDE SEQUENCE [LARGE SCALE GENOMIC DNA]</scope>
    <source>
        <strain evidence="1 2">17LN0615E</strain>
    </source>
</reference>
<name>A0ABX5DGI0_9VIBR</name>
<gene>
    <name evidence="1" type="ORF">COR51_05330</name>
</gene>
<keyword evidence="2" id="KW-1185">Reference proteome</keyword>
<reference evidence="1 2" key="1">
    <citation type="submission" date="2017-09" db="EMBL/GenBank/DDBJ databases">
        <authorList>
            <person name="Girard L."/>
            <person name="Lami R."/>
            <person name="Suzuki M."/>
            <person name="Baudart J."/>
        </authorList>
    </citation>
    <scope>NUCLEOTIDE SEQUENCE [LARGE SCALE GENOMIC DNA]</scope>
    <source>
        <strain evidence="1 2">17LN0615E</strain>
    </source>
</reference>